<dbReference type="Proteomes" id="UP001056255">
    <property type="component" value="Chromosome I"/>
</dbReference>
<keyword evidence="2" id="KW-1185">Reference proteome</keyword>
<sequence length="124" mass="13805">MNTHSDSYLNNAIARESNRIDEANARDEALNAYIEEGKQALLAHDKFAGLTISQFTTYYFADFMEGRCADHLVSLAGSLKSNSRTHTFLNLETHLAFIDKAFEGFFVQNMSTITAAFDAELKAA</sequence>
<accession>A0ABY4WXF5</accession>
<evidence type="ECO:0000313" key="1">
    <source>
        <dbReference type="EMBL" id="USH03672.1"/>
    </source>
</evidence>
<gene>
    <name evidence="1" type="ORF">K6Q96_06675</name>
</gene>
<dbReference type="EMBL" id="CP082275">
    <property type="protein sequence ID" value="USH03672.1"/>
    <property type="molecule type" value="Genomic_DNA"/>
</dbReference>
<organism evidence="1 2">
    <name type="scientific">Grimontia kaedaensis</name>
    <dbReference type="NCBI Taxonomy" id="2872157"/>
    <lineage>
        <taxon>Bacteria</taxon>
        <taxon>Pseudomonadati</taxon>
        <taxon>Pseudomonadota</taxon>
        <taxon>Gammaproteobacteria</taxon>
        <taxon>Vibrionales</taxon>
        <taxon>Vibrionaceae</taxon>
        <taxon>Grimontia</taxon>
    </lineage>
</organism>
<proteinExistence type="predicted"/>
<protein>
    <submittedName>
        <fullName evidence="1">Uncharacterized protein</fullName>
    </submittedName>
</protein>
<dbReference type="RefSeq" id="WP_251878874.1">
    <property type="nucleotide sequence ID" value="NZ_CP082275.1"/>
</dbReference>
<name>A0ABY4WXF5_9GAMM</name>
<reference evidence="1" key="1">
    <citation type="submission" date="2021-08" db="EMBL/GenBank/DDBJ databases">
        <authorList>
            <person name="Sakaguchi M."/>
            <person name="Kikuchi T."/>
            <person name="Urbanczyk H."/>
        </authorList>
    </citation>
    <scope>NUCLEOTIDE SEQUENCE</scope>
    <source>
        <strain evidence="1">020920N</strain>
    </source>
</reference>
<evidence type="ECO:0000313" key="2">
    <source>
        <dbReference type="Proteomes" id="UP001056255"/>
    </source>
</evidence>